<dbReference type="InterPro" id="IPR015943">
    <property type="entry name" value="WD40/YVTN_repeat-like_dom_sf"/>
</dbReference>
<evidence type="ECO:0000313" key="3">
    <source>
        <dbReference type="Proteomes" id="UP000250169"/>
    </source>
</evidence>
<dbReference type="EMBL" id="UAVS01000005">
    <property type="protein sequence ID" value="SQA94250.1"/>
    <property type="molecule type" value="Genomic_DNA"/>
</dbReference>
<protein>
    <submittedName>
        <fullName evidence="1">Uncharacterized protein related to plant photosystem II stability/assembly factor</fullName>
    </submittedName>
</protein>
<reference evidence="2" key="2">
    <citation type="submission" date="2022-10" db="EMBL/GenBank/DDBJ databases">
        <title>Complete genome sequence of Capnocytophaga ochracea KCOM 2812 isolated from actinomycosis lesion.</title>
        <authorList>
            <person name="Kook J.-K."/>
            <person name="Park S.-N."/>
            <person name="Lim Y.K."/>
        </authorList>
    </citation>
    <scope>NUCLEOTIDE SEQUENCE</scope>
    <source>
        <strain evidence="2">KCOM 28121</strain>
    </source>
</reference>
<sequence>MAKEINLGNELLRICPTDDNKLEFSTNNGRTWIQRYKGTNFGDFNDLVIFGKEIIVVTSKGVYASTSKGVNWTLRTSNASYGTFETIQVNGTELVATTSKGTYISKNEGRTWTKRN</sequence>
<dbReference type="Proteomes" id="UP000250169">
    <property type="component" value="Unassembled WGS sequence"/>
</dbReference>
<dbReference type="Proteomes" id="UP001163262">
    <property type="component" value="Chromosome"/>
</dbReference>
<dbReference type="RefSeq" id="WP_016479821.1">
    <property type="nucleotide sequence ID" value="NZ_CP110230.1"/>
</dbReference>
<dbReference type="EMBL" id="CP110230">
    <property type="protein sequence ID" value="UZD40379.1"/>
    <property type="molecule type" value="Genomic_DNA"/>
</dbReference>
<name>A0A2X2UXV9_CAPOC</name>
<reference evidence="1 3" key="1">
    <citation type="submission" date="2018-06" db="EMBL/GenBank/DDBJ databases">
        <authorList>
            <consortium name="Pathogen Informatics"/>
            <person name="Doyle S."/>
        </authorList>
    </citation>
    <scope>NUCLEOTIDE SEQUENCE [LARGE SCALE GENOMIC DNA]</scope>
    <source>
        <strain evidence="1 3">NCTC11545</strain>
    </source>
</reference>
<dbReference type="SUPFAM" id="SSF110296">
    <property type="entry name" value="Oligoxyloglucan reducing end-specific cellobiohydrolase"/>
    <property type="match status" value="1"/>
</dbReference>
<accession>A0A2X2UXV9</accession>
<dbReference type="Gene3D" id="2.130.10.10">
    <property type="entry name" value="YVTN repeat-like/Quinoprotein amine dehydrogenase"/>
    <property type="match status" value="1"/>
</dbReference>
<evidence type="ECO:0000313" key="1">
    <source>
        <dbReference type="EMBL" id="SQA94250.1"/>
    </source>
</evidence>
<proteinExistence type="predicted"/>
<organism evidence="1 3">
    <name type="scientific">Capnocytophaga ochracea</name>
    <dbReference type="NCBI Taxonomy" id="1018"/>
    <lineage>
        <taxon>Bacteria</taxon>
        <taxon>Pseudomonadati</taxon>
        <taxon>Bacteroidota</taxon>
        <taxon>Flavobacteriia</taxon>
        <taxon>Flavobacteriales</taxon>
        <taxon>Flavobacteriaceae</taxon>
        <taxon>Capnocytophaga</taxon>
    </lineage>
</organism>
<evidence type="ECO:0000313" key="2">
    <source>
        <dbReference type="EMBL" id="UZD40379.1"/>
    </source>
</evidence>
<dbReference type="AlphaFoldDB" id="A0A2X2UXV9"/>
<gene>
    <name evidence="1" type="ORF">NCTC11545_01634</name>
    <name evidence="2" type="ORF">OL231_09400</name>
</gene>